<accession>A0AAV7D7S7</accession>
<dbReference type="Proteomes" id="UP000824782">
    <property type="component" value="Unassembled WGS sequence"/>
</dbReference>
<organism evidence="1 2">
    <name type="scientific">Engystomops pustulosus</name>
    <name type="common">Tungara frog</name>
    <name type="synonym">Physalaemus pustulosus</name>
    <dbReference type="NCBI Taxonomy" id="76066"/>
    <lineage>
        <taxon>Eukaryota</taxon>
        <taxon>Metazoa</taxon>
        <taxon>Chordata</taxon>
        <taxon>Craniata</taxon>
        <taxon>Vertebrata</taxon>
        <taxon>Euteleostomi</taxon>
        <taxon>Amphibia</taxon>
        <taxon>Batrachia</taxon>
        <taxon>Anura</taxon>
        <taxon>Neobatrachia</taxon>
        <taxon>Hyloidea</taxon>
        <taxon>Leptodactylidae</taxon>
        <taxon>Leiuperinae</taxon>
        <taxon>Engystomops</taxon>
    </lineage>
</organism>
<dbReference type="EMBL" id="WNYA01000001">
    <property type="protein sequence ID" value="KAG8592067.1"/>
    <property type="molecule type" value="Genomic_DNA"/>
</dbReference>
<comment type="caution">
    <text evidence="1">The sequence shown here is derived from an EMBL/GenBank/DDBJ whole genome shotgun (WGS) entry which is preliminary data.</text>
</comment>
<gene>
    <name evidence="1" type="ORF">GDO81_000393</name>
</gene>
<proteinExistence type="predicted"/>
<evidence type="ECO:0000313" key="1">
    <source>
        <dbReference type="EMBL" id="KAG8592067.1"/>
    </source>
</evidence>
<evidence type="ECO:0008006" key="3">
    <source>
        <dbReference type="Google" id="ProtNLM"/>
    </source>
</evidence>
<reference evidence="1" key="1">
    <citation type="thesis" date="2020" institute="ProQuest LLC" country="789 East Eisenhower Parkway, Ann Arbor, MI, USA">
        <title>Comparative Genomics and Chromosome Evolution.</title>
        <authorList>
            <person name="Mudd A.B."/>
        </authorList>
    </citation>
    <scope>NUCLEOTIDE SEQUENCE</scope>
    <source>
        <strain evidence="1">237g6f4</strain>
        <tissue evidence="1">Blood</tissue>
    </source>
</reference>
<keyword evidence="2" id="KW-1185">Reference proteome</keyword>
<sequence length="92" mass="10974">MRTHTYRHFCLYLLAREMYKLVLHVLPYVTERGGEHCFSGTIFSGWNCIRVHCTIHSQGLVTNILKHRFIFSRRWLCVISQLKETLQSKLIH</sequence>
<protein>
    <recommendedName>
        <fullName evidence="3">Secreted protein</fullName>
    </recommendedName>
</protein>
<name>A0AAV7D7S7_ENGPU</name>
<dbReference type="AlphaFoldDB" id="A0AAV7D7S7"/>
<evidence type="ECO:0000313" key="2">
    <source>
        <dbReference type="Proteomes" id="UP000824782"/>
    </source>
</evidence>